<feature type="signal peptide" evidence="1">
    <location>
        <begin position="1"/>
        <end position="21"/>
    </location>
</feature>
<dbReference type="AlphaFoldDB" id="A0A1V0GRG4"/>
<dbReference type="EMBL" id="CP020442">
    <property type="protein sequence ID" value="ARC36431.1"/>
    <property type="molecule type" value="Genomic_DNA"/>
</dbReference>
<dbReference type="Pfam" id="PF10604">
    <property type="entry name" value="Polyketide_cyc2"/>
    <property type="match status" value="1"/>
</dbReference>
<dbReference type="KEGG" id="pye:A6J80_08580"/>
<dbReference type="SUPFAM" id="SSF55961">
    <property type="entry name" value="Bet v1-like"/>
    <property type="match status" value="1"/>
</dbReference>
<name>A0A1V0GRG4_9RHOB</name>
<dbReference type="CDD" id="cd07821">
    <property type="entry name" value="PYR_PYL_RCAR_like"/>
    <property type="match status" value="1"/>
</dbReference>
<evidence type="ECO:0000313" key="2">
    <source>
        <dbReference type="EMBL" id="ARC36431.1"/>
    </source>
</evidence>
<evidence type="ECO:0000313" key="3">
    <source>
        <dbReference type="Proteomes" id="UP000191257"/>
    </source>
</evidence>
<gene>
    <name evidence="2" type="ORF">A6J80_08580</name>
</gene>
<sequence length="175" mass="18984">MRQLAMALAVGLAAMTGAAEAHGPSRLKTDQSVTLNASPDEVWAVVGDFTEMSWYPGVAKVEATGNDKGATRVRTMEDGQVLHEELLKRDDERHAISVRFTEDNLEAVKATNYASHITLKDQGGKTLLDWKGAFYRAYPNNNPPADQNDEASAASVEAAHQKGIDALVERFGKAE</sequence>
<dbReference type="Gene3D" id="3.30.530.20">
    <property type="match status" value="1"/>
</dbReference>
<keyword evidence="3" id="KW-1185">Reference proteome</keyword>
<dbReference type="RefSeq" id="WP_080621143.1">
    <property type="nucleotide sequence ID" value="NZ_CAWMZI010000001.1"/>
</dbReference>
<dbReference type="PANTHER" id="PTHR39332:SF7">
    <property type="entry name" value="SRPBCC FAMILY PROTEIN"/>
    <property type="match status" value="1"/>
</dbReference>
<organism evidence="2 3">
    <name type="scientific">Paracoccus yeei</name>
    <dbReference type="NCBI Taxonomy" id="147645"/>
    <lineage>
        <taxon>Bacteria</taxon>
        <taxon>Pseudomonadati</taxon>
        <taxon>Pseudomonadota</taxon>
        <taxon>Alphaproteobacteria</taxon>
        <taxon>Rhodobacterales</taxon>
        <taxon>Paracoccaceae</taxon>
        <taxon>Paracoccus</taxon>
    </lineage>
</organism>
<protein>
    <submittedName>
        <fullName evidence="2">SRPBCC family protein</fullName>
    </submittedName>
</protein>
<accession>A0A1V0GRG4</accession>
<dbReference type="PANTHER" id="PTHR39332">
    <property type="entry name" value="BLL4707 PROTEIN"/>
    <property type="match status" value="1"/>
</dbReference>
<dbReference type="Proteomes" id="UP000191257">
    <property type="component" value="Chromosome"/>
</dbReference>
<keyword evidence="1" id="KW-0732">Signal</keyword>
<dbReference type="InterPro" id="IPR023393">
    <property type="entry name" value="START-like_dom_sf"/>
</dbReference>
<proteinExistence type="predicted"/>
<dbReference type="STRING" id="147645.A6J80_08580"/>
<dbReference type="eggNOG" id="COG3427">
    <property type="taxonomic scope" value="Bacteria"/>
</dbReference>
<evidence type="ECO:0000256" key="1">
    <source>
        <dbReference type="SAM" id="SignalP"/>
    </source>
</evidence>
<reference evidence="2" key="1">
    <citation type="submission" date="2017-12" db="EMBL/GenBank/DDBJ databases">
        <title>FDA dAtabase for Regulatory Grade micrObial Sequences (FDA-ARGOS): Supporting development and validation of Infectious Disease Dx tests.</title>
        <authorList>
            <person name="Campos J."/>
            <person name="Goldberg B."/>
            <person name="Tallon L."/>
            <person name="Sadzewicz L."/>
            <person name="Sengamalay N."/>
            <person name="Ott S."/>
            <person name="Godinez A."/>
            <person name="Nagaraj S."/>
            <person name="Vyas G."/>
            <person name="Aluvathingal J."/>
            <person name="Nadendla S."/>
            <person name="Geyer C."/>
            <person name="Nandy P."/>
            <person name="Hobson J."/>
            <person name="Sichtig H."/>
        </authorList>
    </citation>
    <scope>NUCLEOTIDE SEQUENCE</scope>
    <source>
        <strain evidence="2">FDAARGOS_252</strain>
    </source>
</reference>
<dbReference type="InterPro" id="IPR019587">
    <property type="entry name" value="Polyketide_cyclase/dehydratase"/>
</dbReference>
<feature type="chain" id="PRO_5012279099" evidence="1">
    <location>
        <begin position="22"/>
        <end position="175"/>
    </location>
</feature>